<evidence type="ECO:0000313" key="1">
    <source>
        <dbReference type="EMBL" id="CAB4130481.1"/>
    </source>
</evidence>
<organism evidence="1">
    <name type="scientific">uncultured Caudovirales phage</name>
    <dbReference type="NCBI Taxonomy" id="2100421"/>
    <lineage>
        <taxon>Viruses</taxon>
        <taxon>Duplodnaviria</taxon>
        <taxon>Heunggongvirae</taxon>
        <taxon>Uroviricota</taxon>
        <taxon>Caudoviricetes</taxon>
        <taxon>Peduoviridae</taxon>
        <taxon>Maltschvirus</taxon>
        <taxon>Maltschvirus maltsch</taxon>
    </lineage>
</organism>
<name>A0A6J5L7V5_9CAUD</name>
<sequence>HHNAVPKGLTMGIESAWPNWIDRPILIRLHDLINEVQRPDEEIKQTLIDAANQISDLANEDIALEDDDDEDDRCEECGYRAEPGQDVCDDCRNDREYMNAADAAGGK</sequence>
<gene>
    <name evidence="1" type="ORF">UFOVP124_1</name>
</gene>
<reference evidence="1" key="1">
    <citation type="submission" date="2020-04" db="EMBL/GenBank/DDBJ databases">
        <authorList>
            <person name="Chiriac C."/>
            <person name="Salcher M."/>
            <person name="Ghai R."/>
            <person name="Kavagutti S V."/>
        </authorList>
    </citation>
    <scope>NUCLEOTIDE SEQUENCE</scope>
</reference>
<proteinExistence type="predicted"/>
<feature type="non-terminal residue" evidence="1">
    <location>
        <position position="1"/>
    </location>
</feature>
<dbReference type="EMBL" id="LR796250">
    <property type="protein sequence ID" value="CAB4130481.1"/>
    <property type="molecule type" value="Genomic_DNA"/>
</dbReference>
<protein>
    <submittedName>
        <fullName evidence="1">Uncharacterized protein</fullName>
    </submittedName>
</protein>
<accession>A0A6J5L7V5</accession>